<reference evidence="2" key="1">
    <citation type="submission" date="2021-11" db="EMBL/GenBank/DDBJ databases">
        <authorList>
            <person name="Schell T."/>
        </authorList>
    </citation>
    <scope>NUCLEOTIDE SEQUENCE</scope>
    <source>
        <strain evidence="2">M5</strain>
    </source>
</reference>
<dbReference type="OrthoDB" id="6345326at2759"/>
<organism evidence="2 3">
    <name type="scientific">Daphnia galeata</name>
    <dbReference type="NCBI Taxonomy" id="27404"/>
    <lineage>
        <taxon>Eukaryota</taxon>
        <taxon>Metazoa</taxon>
        <taxon>Ecdysozoa</taxon>
        <taxon>Arthropoda</taxon>
        <taxon>Crustacea</taxon>
        <taxon>Branchiopoda</taxon>
        <taxon>Diplostraca</taxon>
        <taxon>Cladocera</taxon>
        <taxon>Anomopoda</taxon>
        <taxon>Daphniidae</taxon>
        <taxon>Daphnia</taxon>
    </lineage>
</organism>
<evidence type="ECO:0000313" key="3">
    <source>
        <dbReference type="Proteomes" id="UP000789390"/>
    </source>
</evidence>
<dbReference type="Proteomes" id="UP000789390">
    <property type="component" value="Unassembled WGS sequence"/>
</dbReference>
<proteinExistence type="predicted"/>
<feature type="transmembrane region" description="Helical" evidence="1">
    <location>
        <begin position="6"/>
        <end position="29"/>
    </location>
</feature>
<keyword evidence="3" id="KW-1185">Reference proteome</keyword>
<name>A0A8J2S1Y4_9CRUS</name>
<dbReference type="EMBL" id="CAKKLH010000337">
    <property type="protein sequence ID" value="CAH0113291.1"/>
    <property type="molecule type" value="Genomic_DNA"/>
</dbReference>
<evidence type="ECO:0000313" key="2">
    <source>
        <dbReference type="EMBL" id="CAH0113291.1"/>
    </source>
</evidence>
<keyword evidence="1" id="KW-0472">Membrane</keyword>
<comment type="caution">
    <text evidence="2">The sequence shown here is derived from an EMBL/GenBank/DDBJ whole genome shotgun (WGS) entry which is preliminary data.</text>
</comment>
<protein>
    <submittedName>
        <fullName evidence="2">Uncharacterized protein</fullName>
    </submittedName>
</protein>
<keyword evidence="1" id="KW-1133">Transmembrane helix</keyword>
<accession>A0A8J2S1Y4</accession>
<evidence type="ECO:0000256" key="1">
    <source>
        <dbReference type="SAM" id="Phobius"/>
    </source>
</evidence>
<gene>
    <name evidence="2" type="ORF">DGAL_LOCUS17174</name>
</gene>
<keyword evidence="1" id="KW-0812">Transmembrane</keyword>
<sequence>MEVTYYLLFFFLVLMFTGMDGVQTGNVLLPQALRAIKKDGGIRRPLMRNDQPNGIYLMSDQRQPPLVTLRTHIHLHLTNVSSCNNNSTNNNNKVS</sequence>
<dbReference type="AlphaFoldDB" id="A0A8J2S1Y4"/>